<sequence length="56" mass="6498">MSEVMEMKNSGQEKLSRKNSNEMYHGTTEKGKLENQNQTHNSRREGMGPNTKRRSD</sequence>
<evidence type="ECO:0000256" key="1">
    <source>
        <dbReference type="SAM" id="MobiDB-lite"/>
    </source>
</evidence>
<feature type="region of interest" description="Disordered" evidence="1">
    <location>
        <begin position="1"/>
        <end position="56"/>
    </location>
</feature>
<name>D9R6K1_LACSW</name>
<dbReference type="EMBL" id="CP002109">
    <property type="protein sequence ID" value="ADL05411.1"/>
    <property type="molecule type" value="Genomic_DNA"/>
</dbReference>
<dbReference type="AlphaFoldDB" id="D9R6K1"/>
<dbReference type="eggNOG" id="ENOG502ZCPC">
    <property type="taxonomic scope" value="Bacteria"/>
</dbReference>
<proteinExistence type="predicted"/>
<evidence type="ECO:0000313" key="2">
    <source>
        <dbReference type="EMBL" id="ADL05411.1"/>
    </source>
</evidence>
<evidence type="ECO:0000313" key="3">
    <source>
        <dbReference type="Proteomes" id="UP000001662"/>
    </source>
</evidence>
<dbReference type="PaxDb" id="610130-Closa_2871"/>
<reference evidence="2" key="1">
    <citation type="submission" date="2010-07" db="EMBL/GenBank/DDBJ databases">
        <title>Complete sequence of Clostridium saccharolyticum WM1.</title>
        <authorList>
            <consortium name="US DOE Joint Genome Institute"/>
            <person name="Lucas S."/>
            <person name="Copeland A."/>
            <person name="Lapidus A."/>
            <person name="Cheng J.-F."/>
            <person name="Bruce D."/>
            <person name="Goodwin L."/>
            <person name="Pitluck S."/>
            <person name="Chertkov O."/>
            <person name="Detter J.C."/>
            <person name="Han C."/>
            <person name="Tapia R."/>
            <person name="Land M."/>
            <person name="Hauser L."/>
            <person name="Chang Y.-J."/>
            <person name="Jeffries C."/>
            <person name="Kyrpides N."/>
            <person name="Ivanova N."/>
            <person name="Mikhailova N."/>
            <person name="Mouttaki H."/>
            <person name="Lin L."/>
            <person name="Zhou J."/>
            <person name="Hemme C.L."/>
            <person name="Woyke T."/>
        </authorList>
    </citation>
    <scope>NUCLEOTIDE SEQUENCE [LARGE SCALE GENOMIC DNA]</scope>
    <source>
        <strain evidence="2">WM1</strain>
    </source>
</reference>
<dbReference type="Proteomes" id="UP000001662">
    <property type="component" value="Chromosome"/>
</dbReference>
<dbReference type="KEGG" id="csh:Closa_2871"/>
<keyword evidence="3" id="KW-1185">Reference proteome</keyword>
<dbReference type="HOGENOM" id="CLU_206409_0_0_9"/>
<gene>
    <name evidence="2" type="ordered locus">Closa_2871</name>
</gene>
<accession>D9R6K1</accession>
<protein>
    <submittedName>
        <fullName evidence="2">Uncharacterized protein</fullName>
    </submittedName>
</protein>
<organism evidence="2 3">
    <name type="scientific">Lacrimispora saccharolytica (strain ATCC 35040 / DSM 2544 / NRCC 2533 / WM1)</name>
    <name type="common">Clostridium saccharolyticum</name>
    <dbReference type="NCBI Taxonomy" id="610130"/>
    <lineage>
        <taxon>Bacteria</taxon>
        <taxon>Bacillati</taxon>
        <taxon>Bacillota</taxon>
        <taxon>Clostridia</taxon>
        <taxon>Lachnospirales</taxon>
        <taxon>Lachnospiraceae</taxon>
        <taxon>Lacrimispora</taxon>
    </lineage>
</organism>